<feature type="non-terminal residue" evidence="3">
    <location>
        <position position="73"/>
    </location>
</feature>
<evidence type="ECO:0000313" key="3">
    <source>
        <dbReference type="EMBL" id="JAA83156.1"/>
    </source>
</evidence>
<evidence type="ECO:0000259" key="2">
    <source>
        <dbReference type="PROSITE" id="PS50172"/>
    </source>
</evidence>
<reference evidence="3" key="1">
    <citation type="journal article" date="2013" name="BMC Genomics">
        <title>Unscrambling butterfly oogenesis.</title>
        <authorList>
            <person name="Carter J.M."/>
            <person name="Baker S.C."/>
            <person name="Pink R."/>
            <person name="Carter D.R."/>
            <person name="Collins A."/>
            <person name="Tomlin J."/>
            <person name="Gibbs M."/>
            <person name="Breuker C.J."/>
        </authorList>
    </citation>
    <scope>NUCLEOTIDE SEQUENCE</scope>
    <source>
        <tissue evidence="3">Ovary</tissue>
    </source>
</reference>
<dbReference type="Gene3D" id="3.40.50.10190">
    <property type="entry name" value="BRCT domain"/>
    <property type="match status" value="1"/>
</dbReference>
<feature type="region of interest" description="Disordered" evidence="1">
    <location>
        <begin position="33"/>
        <end position="73"/>
    </location>
</feature>
<feature type="non-terminal residue" evidence="3">
    <location>
        <position position="1"/>
    </location>
</feature>
<dbReference type="SUPFAM" id="SSF52113">
    <property type="entry name" value="BRCT domain"/>
    <property type="match status" value="1"/>
</dbReference>
<dbReference type="PROSITE" id="PS50172">
    <property type="entry name" value="BRCT"/>
    <property type="match status" value="1"/>
</dbReference>
<dbReference type="EMBL" id="GAIX01009404">
    <property type="protein sequence ID" value="JAA83156.1"/>
    <property type="molecule type" value="Transcribed_RNA"/>
</dbReference>
<sequence>KWSLPAVTADWLLECARTGTKVSECGYLVGDTKAPVIPEQQEPPEDQEAEQRSKQTRIEQEKTPTDVVDKENA</sequence>
<feature type="domain" description="BRCT" evidence="2">
    <location>
        <begin position="1"/>
        <end position="29"/>
    </location>
</feature>
<feature type="compositionally biased region" description="Basic and acidic residues" evidence="1">
    <location>
        <begin position="49"/>
        <end position="73"/>
    </location>
</feature>
<accession>S4NWM1</accession>
<protein>
    <submittedName>
        <fullName evidence="3">Putative DNA topoisomerase 2-binding protein 1-A-like protein</fullName>
    </submittedName>
</protein>
<keyword evidence="3" id="KW-0413">Isomerase</keyword>
<dbReference type="InterPro" id="IPR036420">
    <property type="entry name" value="BRCT_dom_sf"/>
</dbReference>
<name>S4NWM1_9NEOP</name>
<organism evidence="3">
    <name type="scientific">Pararge aegeria</name>
    <name type="common">speckled wood butterfly</name>
    <dbReference type="NCBI Taxonomy" id="116150"/>
    <lineage>
        <taxon>Eukaryota</taxon>
        <taxon>Metazoa</taxon>
        <taxon>Ecdysozoa</taxon>
        <taxon>Arthropoda</taxon>
        <taxon>Hexapoda</taxon>
        <taxon>Insecta</taxon>
        <taxon>Pterygota</taxon>
        <taxon>Neoptera</taxon>
        <taxon>Endopterygota</taxon>
        <taxon>Lepidoptera</taxon>
        <taxon>Glossata</taxon>
        <taxon>Ditrysia</taxon>
        <taxon>Papilionoidea</taxon>
        <taxon>Nymphalidae</taxon>
        <taxon>Satyrinae</taxon>
        <taxon>Satyrini</taxon>
        <taxon>Parargina</taxon>
        <taxon>Pararge</taxon>
    </lineage>
</organism>
<proteinExistence type="predicted"/>
<reference evidence="3" key="2">
    <citation type="submission" date="2013-05" db="EMBL/GenBank/DDBJ databases">
        <authorList>
            <person name="Carter J.-M."/>
            <person name="Baker S.C."/>
            <person name="Pink R."/>
            <person name="Carter D.R.F."/>
            <person name="Collins A."/>
            <person name="Tomlin J."/>
            <person name="Gibbs M."/>
            <person name="Breuker C.J."/>
        </authorList>
    </citation>
    <scope>NUCLEOTIDE SEQUENCE</scope>
    <source>
        <tissue evidence="3">Ovary</tissue>
    </source>
</reference>
<evidence type="ECO:0000256" key="1">
    <source>
        <dbReference type="SAM" id="MobiDB-lite"/>
    </source>
</evidence>
<dbReference type="InterPro" id="IPR001357">
    <property type="entry name" value="BRCT_dom"/>
</dbReference>
<dbReference type="GO" id="GO:0016853">
    <property type="term" value="F:isomerase activity"/>
    <property type="evidence" value="ECO:0007669"/>
    <property type="project" value="UniProtKB-KW"/>
</dbReference>
<dbReference type="AlphaFoldDB" id="S4NWM1"/>